<dbReference type="Proteomes" id="UP001234178">
    <property type="component" value="Unassembled WGS sequence"/>
</dbReference>
<sequence length="88" mass="10424">MREGGDGVRRRCWGPRDRIKMKKKKKRGNARKSRLISFLFCPSFFEDARFVLIWIHASMPTAIKKEDVLCLMRFKFNGKSARHLICIH</sequence>
<evidence type="ECO:0000313" key="2">
    <source>
        <dbReference type="Proteomes" id="UP001234178"/>
    </source>
</evidence>
<gene>
    <name evidence="1" type="ORF">OUZ56_019006</name>
</gene>
<proteinExistence type="predicted"/>
<accession>A0ABQ9ZAD8</accession>
<dbReference type="EMBL" id="JAOYFB010000003">
    <property type="protein sequence ID" value="KAK4009861.1"/>
    <property type="molecule type" value="Genomic_DNA"/>
</dbReference>
<protein>
    <submittedName>
        <fullName evidence="1">Uncharacterized protein</fullName>
    </submittedName>
</protein>
<evidence type="ECO:0000313" key="1">
    <source>
        <dbReference type="EMBL" id="KAK4009861.1"/>
    </source>
</evidence>
<organism evidence="1 2">
    <name type="scientific">Daphnia magna</name>
    <dbReference type="NCBI Taxonomy" id="35525"/>
    <lineage>
        <taxon>Eukaryota</taxon>
        <taxon>Metazoa</taxon>
        <taxon>Ecdysozoa</taxon>
        <taxon>Arthropoda</taxon>
        <taxon>Crustacea</taxon>
        <taxon>Branchiopoda</taxon>
        <taxon>Diplostraca</taxon>
        <taxon>Cladocera</taxon>
        <taxon>Anomopoda</taxon>
        <taxon>Daphniidae</taxon>
        <taxon>Daphnia</taxon>
    </lineage>
</organism>
<name>A0ABQ9ZAD8_9CRUS</name>
<reference evidence="1 2" key="1">
    <citation type="journal article" date="2023" name="Nucleic Acids Res.">
        <title>The hologenome of Daphnia magna reveals possible DNA methylation and microbiome-mediated evolution of the host genome.</title>
        <authorList>
            <person name="Chaturvedi A."/>
            <person name="Li X."/>
            <person name="Dhandapani V."/>
            <person name="Marshall H."/>
            <person name="Kissane S."/>
            <person name="Cuenca-Cambronero M."/>
            <person name="Asole G."/>
            <person name="Calvet F."/>
            <person name="Ruiz-Romero M."/>
            <person name="Marangio P."/>
            <person name="Guigo R."/>
            <person name="Rago D."/>
            <person name="Mirbahai L."/>
            <person name="Eastwood N."/>
            <person name="Colbourne J.K."/>
            <person name="Zhou J."/>
            <person name="Mallon E."/>
            <person name="Orsini L."/>
        </authorList>
    </citation>
    <scope>NUCLEOTIDE SEQUENCE [LARGE SCALE GENOMIC DNA]</scope>
    <source>
        <strain evidence="1">LRV0_1</strain>
    </source>
</reference>
<keyword evidence="2" id="KW-1185">Reference proteome</keyword>
<comment type="caution">
    <text evidence="1">The sequence shown here is derived from an EMBL/GenBank/DDBJ whole genome shotgun (WGS) entry which is preliminary data.</text>
</comment>